<evidence type="ECO:0000313" key="4">
    <source>
        <dbReference type="Proteomes" id="UP000000576"/>
    </source>
</evidence>
<feature type="compositionally biased region" description="Basic and acidic residues" evidence="1">
    <location>
        <begin position="190"/>
        <end position="203"/>
    </location>
</feature>
<keyword evidence="2" id="KW-0472">Membrane</keyword>
<feature type="region of interest" description="Disordered" evidence="1">
    <location>
        <begin position="417"/>
        <end position="440"/>
    </location>
</feature>
<dbReference type="AlphaFoldDB" id="A0AAI7ZIA2"/>
<feature type="transmembrane region" description="Helical" evidence="2">
    <location>
        <begin position="15"/>
        <end position="40"/>
    </location>
</feature>
<sequence>MSDEIESDGELGTPIWAAFGDLMSVLLGAFVLILVGVIGVQLQLSSRLDAEVKQRQAEAQRRQTLEQALAAPLAAGRVTLVDGRIGIRGNVLFAFNSDQLQPEGREVLKSLARPLTQYLRARRDPDGQRIYRRPPSAGRQSPLRRQLGTVRATRAHGDPCPDRRRRAGVIGVRGRIRLAATGGFQRRRSPPREKSPRGDRADRAPVVARRRIGAARSNHRTAMSKPALSVRAQLERWRSQGADRLDPVHFHLMETLAARADAQADAVREVLEHKLGAMVDGYATALQQTARRRAGSHTVPAASPQPSALGTLTAQMAGHAALMEVDSRKTASADAMLFPELPALDDFRRTWTTVRTASQVRQSLQDAPKDAGPLNSSVLVHRCITLMRERSPGYLQHFLGYVDALSWLEQLHTGGALANEEAAPATPGRKRSKSPSKRRS</sequence>
<proteinExistence type="predicted"/>
<dbReference type="Gene3D" id="3.30.1330.60">
    <property type="entry name" value="OmpA-like domain"/>
    <property type="match status" value="1"/>
</dbReference>
<reference evidence="3 4" key="1">
    <citation type="journal article" date="2002" name="Nature">
        <title>Comparison of the genomes of two Xanthomonas pathogens with differing host specificities.</title>
        <authorList>
            <person name="da Silva A.C."/>
            <person name="Ferro J.A."/>
            <person name="Reinach F.C."/>
            <person name="Farah C.S."/>
            <person name="Furlan L.R."/>
            <person name="Quaggio R.B."/>
            <person name="Monteiro-Vitorello C.B."/>
            <person name="Van Sluys M.A."/>
            <person name="Almeida N.F."/>
            <person name="Alves L.M."/>
            <person name="do Amaral A.M."/>
            <person name="Bertolini M.C."/>
            <person name="Camargo L.E."/>
            <person name="Camarotte G."/>
            <person name="Cannavan F."/>
            <person name="Cardozo J."/>
            <person name="Chambergo F."/>
            <person name="Ciapina L.P."/>
            <person name="Cicarelli R.M."/>
            <person name="Coutinho L.L."/>
            <person name="Cursino-Santos J.R."/>
            <person name="El-Dorry H."/>
            <person name="Faria J.B."/>
            <person name="Ferreira A.J."/>
            <person name="Ferreira R.C."/>
            <person name="Ferro M.I."/>
            <person name="Formighieri E.F."/>
            <person name="Franco M.C."/>
            <person name="Greggio C.C."/>
            <person name="Gruber A."/>
            <person name="Katsuyama A.M."/>
            <person name="Kishi L.T."/>
            <person name="Leite R.P."/>
            <person name="Lemos E.G."/>
            <person name="Lemos M.V."/>
            <person name="Locali E.C."/>
            <person name="Machado M.A."/>
            <person name="Madeira A.M."/>
            <person name="Martinez-Rossi N.M."/>
            <person name="Martins E.C."/>
            <person name="Meidanis J."/>
            <person name="Menck C.F."/>
            <person name="Miyaki C.Y."/>
            <person name="Moon D.H."/>
            <person name="Moreira L.M."/>
            <person name="Novo M.T."/>
            <person name="Okura V.K."/>
            <person name="Oliveira M.C."/>
            <person name="Oliveira V.R."/>
            <person name="Pereira H.A."/>
            <person name="Rossi A."/>
            <person name="Sena J.A."/>
            <person name="Silva C."/>
            <person name="de Souza R.F."/>
            <person name="Spinola L.A."/>
            <person name="Takita M.A."/>
            <person name="Tamura R.E."/>
            <person name="Teixeira E.C."/>
            <person name="Tezza R.I."/>
            <person name="Trindade dos Santos M."/>
            <person name="Truffi D."/>
            <person name="Tsai S.M."/>
            <person name="White F.F."/>
            <person name="Setubal J.C."/>
            <person name="Kitajima J.P."/>
        </authorList>
    </citation>
    <scope>NUCLEOTIDE SEQUENCE [LARGE SCALE GENOMIC DNA]</scope>
    <source>
        <strain evidence="3 4">306</strain>
    </source>
</reference>
<keyword evidence="2" id="KW-0812">Transmembrane</keyword>
<dbReference type="InterPro" id="IPR036737">
    <property type="entry name" value="OmpA-like_sf"/>
</dbReference>
<organism evidence="3 4">
    <name type="scientific">Xanthomonas axonopodis pv. citri (strain 306)</name>
    <dbReference type="NCBI Taxonomy" id="190486"/>
    <lineage>
        <taxon>Bacteria</taxon>
        <taxon>Pseudomonadati</taxon>
        <taxon>Pseudomonadota</taxon>
        <taxon>Gammaproteobacteria</taxon>
        <taxon>Lysobacterales</taxon>
        <taxon>Lysobacteraceae</taxon>
        <taxon>Xanthomonas</taxon>
    </lineage>
</organism>
<dbReference type="KEGG" id="xac:XAC3755"/>
<dbReference type="InterPro" id="IPR021549">
    <property type="entry name" value="DUF2894"/>
</dbReference>
<keyword evidence="2" id="KW-1133">Transmembrane helix</keyword>
<dbReference type="Pfam" id="PF11445">
    <property type="entry name" value="DUF2894"/>
    <property type="match status" value="1"/>
</dbReference>
<name>A0AAI7ZIA2_XANAC</name>
<protein>
    <recommendedName>
        <fullName evidence="5">DUF2894 domain-containing protein</fullName>
    </recommendedName>
</protein>
<feature type="region of interest" description="Disordered" evidence="1">
    <location>
        <begin position="180"/>
        <end position="203"/>
    </location>
</feature>
<evidence type="ECO:0000256" key="1">
    <source>
        <dbReference type="SAM" id="MobiDB-lite"/>
    </source>
</evidence>
<evidence type="ECO:0000256" key="2">
    <source>
        <dbReference type="SAM" id="Phobius"/>
    </source>
</evidence>
<dbReference type="EMBL" id="AE008923">
    <property type="protein sequence ID" value="AAM38598.1"/>
    <property type="molecule type" value="Genomic_DNA"/>
</dbReference>
<evidence type="ECO:0000313" key="3">
    <source>
        <dbReference type="EMBL" id="AAM38598.1"/>
    </source>
</evidence>
<feature type="compositionally biased region" description="Basic residues" evidence="1">
    <location>
        <begin position="428"/>
        <end position="440"/>
    </location>
</feature>
<evidence type="ECO:0008006" key="5">
    <source>
        <dbReference type="Google" id="ProtNLM"/>
    </source>
</evidence>
<accession>A0AAI7ZIA2</accession>
<gene>
    <name evidence="3" type="ordered locus">XAC3755</name>
</gene>
<dbReference type="NCBIfam" id="NF006547">
    <property type="entry name" value="PRK09040.1"/>
    <property type="match status" value="1"/>
</dbReference>
<dbReference type="Proteomes" id="UP000000576">
    <property type="component" value="Chromosome"/>
</dbReference>